<gene>
    <name evidence="1" type="ORF">IV40_GL000311</name>
</gene>
<comment type="caution">
    <text evidence="1">The sequence shown here is derived from an EMBL/GenBank/DDBJ whole genome shotgun (WGS) entry which is preliminary data.</text>
</comment>
<sequence>MQYQSSYSSDDLISKQNGTLDELKRVNSLTIQAGGKFIYSSLHNTYYTKNEQKPKAGLSQLKFRDLQQHFLMIQNWNSFA</sequence>
<organism evidence="1 2">
    <name type="scientific">Lactobacillus selangorensis</name>
    <dbReference type="NCBI Taxonomy" id="81857"/>
    <lineage>
        <taxon>Bacteria</taxon>
        <taxon>Bacillati</taxon>
        <taxon>Bacillota</taxon>
        <taxon>Bacilli</taxon>
        <taxon>Lactobacillales</taxon>
        <taxon>Lactobacillaceae</taxon>
        <taxon>Lactobacillus</taxon>
    </lineage>
</organism>
<dbReference type="Proteomes" id="UP000051645">
    <property type="component" value="Unassembled WGS sequence"/>
</dbReference>
<dbReference type="PATRIC" id="fig|81857.4.peg.310"/>
<dbReference type="EMBL" id="JQAZ01000001">
    <property type="protein sequence ID" value="KRN33998.1"/>
    <property type="molecule type" value="Genomic_DNA"/>
</dbReference>
<reference evidence="1 2" key="1">
    <citation type="journal article" date="2015" name="Genome Announc.">
        <title>Expanding the biotechnology potential of lactobacilli through comparative genomics of 213 strains and associated genera.</title>
        <authorList>
            <person name="Sun Z."/>
            <person name="Harris H.M."/>
            <person name="McCann A."/>
            <person name="Guo C."/>
            <person name="Argimon S."/>
            <person name="Zhang W."/>
            <person name="Yang X."/>
            <person name="Jeffery I.B."/>
            <person name="Cooney J.C."/>
            <person name="Kagawa T.F."/>
            <person name="Liu W."/>
            <person name="Song Y."/>
            <person name="Salvetti E."/>
            <person name="Wrobel A."/>
            <person name="Rasinkangas P."/>
            <person name="Parkhill J."/>
            <person name="Rea M.C."/>
            <person name="O'Sullivan O."/>
            <person name="Ritari J."/>
            <person name="Douillard F.P."/>
            <person name="Paul Ross R."/>
            <person name="Yang R."/>
            <person name="Briner A.E."/>
            <person name="Felis G.E."/>
            <person name="de Vos W.M."/>
            <person name="Barrangou R."/>
            <person name="Klaenhammer T.R."/>
            <person name="Caufield P.W."/>
            <person name="Cui Y."/>
            <person name="Zhang H."/>
            <person name="O'Toole P.W."/>
        </authorList>
    </citation>
    <scope>NUCLEOTIDE SEQUENCE [LARGE SCALE GENOMIC DNA]</scope>
    <source>
        <strain evidence="1 2">DSM 13344</strain>
    </source>
</reference>
<name>A0A0R2G151_9LACO</name>
<protein>
    <submittedName>
        <fullName evidence="1">Uncharacterized protein</fullName>
    </submittedName>
</protein>
<evidence type="ECO:0000313" key="2">
    <source>
        <dbReference type="Proteomes" id="UP000051645"/>
    </source>
</evidence>
<dbReference type="AlphaFoldDB" id="A0A0R2G151"/>
<evidence type="ECO:0000313" key="1">
    <source>
        <dbReference type="EMBL" id="KRN33998.1"/>
    </source>
</evidence>
<proteinExistence type="predicted"/>
<accession>A0A0R2G151</accession>
<keyword evidence="2" id="KW-1185">Reference proteome</keyword>